<sequence>MSLSAASTSNANNSSNEPVTTSGSILGVSENPSVSNEKASVNTENIQIEGSQNGEDASSEQHVDDGDNDDNTIMTTALPSINGWESPRQEAINGVVQPRVIPPPGKPTRHTNQLEFMLKEVLKPAMRHKHAWPFMKPVDAVRLGLPDYHKVIKRPMDMNTIEKRLRNCYYYSAKDCMQDFESIFSNCYKFNQNEDDVSLMCKNVENLYREKMKLLPSQEVEIPRPTAKRAAGKSKKSTGRTAIVKGGSRESSVSVQRGAADSSSVLDAAANGAVHATASTVDDVHPTSSQVPVQPVLPSKVQKASNGKQIQQHHLVMMS</sequence>
<dbReference type="CTD" id="6099762"/>
<feature type="region of interest" description="Disordered" evidence="4">
    <location>
        <begin position="300"/>
        <end position="319"/>
    </location>
</feature>
<dbReference type="PROSITE" id="PS50014">
    <property type="entry name" value="BROMODOMAIN_2"/>
    <property type="match status" value="1"/>
</dbReference>
<protein>
    <submittedName>
        <fullName evidence="6 8">Bromodomain containing protein</fullName>
    </submittedName>
</protein>
<evidence type="ECO:0000259" key="5">
    <source>
        <dbReference type="PROSITE" id="PS50014"/>
    </source>
</evidence>
<dbReference type="PANTHER" id="PTHR22880">
    <property type="entry name" value="FALZ-RELATED BROMODOMAIN-CONTAINING PROTEINS"/>
    <property type="match status" value="1"/>
</dbReference>
<evidence type="ECO:0000256" key="1">
    <source>
        <dbReference type="ARBA" id="ARBA00022737"/>
    </source>
</evidence>
<keyword evidence="1" id="KW-0677">Repeat</keyword>
<dbReference type="Proteomes" id="UP000006672">
    <property type="component" value="Unassembled WGS sequence"/>
</dbReference>
<evidence type="ECO:0000313" key="8">
    <source>
        <dbReference type="WBParaSite" id="Bm10119a.1"/>
    </source>
</evidence>
<evidence type="ECO:0000313" key="6">
    <source>
        <dbReference type="EMBL" id="VIP00228.1"/>
    </source>
</evidence>
<dbReference type="InterPro" id="IPR050935">
    <property type="entry name" value="Bromo_chromatin_reader"/>
</dbReference>
<keyword evidence="2 3" id="KW-0103">Bromodomain</keyword>
<gene>
    <name evidence="6" type="primary">Bm10119</name>
    <name evidence="6" type="ORF">BM_BM10119</name>
</gene>
<dbReference type="Gene3D" id="1.20.920.10">
    <property type="entry name" value="Bromodomain-like"/>
    <property type="match status" value="1"/>
</dbReference>
<feature type="region of interest" description="Disordered" evidence="4">
    <location>
        <begin position="221"/>
        <end position="259"/>
    </location>
</feature>
<dbReference type="GO" id="GO:0005634">
    <property type="term" value="C:nucleus"/>
    <property type="evidence" value="ECO:0007669"/>
    <property type="project" value="TreeGrafter"/>
</dbReference>
<reference evidence="6" key="2">
    <citation type="submission" date="2019-04" db="EMBL/GenBank/DDBJ databases">
        <authorList>
            <person name="Howe K."/>
            <person name="Paulini M."/>
            <person name="Williams G."/>
        </authorList>
    </citation>
    <scope>NUCLEOTIDE SEQUENCE [LARGE SCALE GENOMIC DNA]</scope>
    <source>
        <strain evidence="6">FR3</strain>
    </source>
</reference>
<dbReference type="PROSITE" id="PS00633">
    <property type="entry name" value="BROMODOMAIN_1"/>
    <property type="match status" value="1"/>
</dbReference>
<dbReference type="SMART" id="SM00297">
    <property type="entry name" value="BROMO"/>
    <property type="match status" value="1"/>
</dbReference>
<feature type="compositionally biased region" description="Basic residues" evidence="4">
    <location>
        <begin position="226"/>
        <end position="238"/>
    </location>
</feature>
<dbReference type="OrthoDB" id="21449at2759"/>
<reference evidence="7" key="1">
    <citation type="journal article" date="2007" name="Science">
        <title>Draft genome of the filarial nematode parasite Brugia malayi.</title>
        <authorList>
            <person name="Ghedin E."/>
            <person name="Wang S."/>
            <person name="Spiro D."/>
            <person name="Caler E."/>
            <person name="Zhao Q."/>
            <person name="Crabtree J."/>
            <person name="Allen J.E."/>
            <person name="Delcher A.L."/>
            <person name="Guiliano D.B."/>
            <person name="Miranda-Saavedra D."/>
            <person name="Angiuoli S.V."/>
            <person name="Creasy T."/>
            <person name="Amedeo P."/>
            <person name="Haas B."/>
            <person name="El-Sayed N.M."/>
            <person name="Wortman J.R."/>
            <person name="Feldblyum T."/>
            <person name="Tallon L."/>
            <person name="Schatz M."/>
            <person name="Shumway M."/>
            <person name="Koo H."/>
            <person name="Salzberg S.L."/>
            <person name="Schobel S."/>
            <person name="Pertea M."/>
            <person name="Pop M."/>
            <person name="White O."/>
            <person name="Barton G.J."/>
            <person name="Carlow C.K."/>
            <person name="Crawford M.J."/>
            <person name="Daub J."/>
            <person name="Dimmic M.W."/>
            <person name="Estes C.F."/>
            <person name="Foster J.M."/>
            <person name="Ganatra M."/>
            <person name="Gregory W.F."/>
            <person name="Johnson N.M."/>
            <person name="Jin J."/>
            <person name="Komuniecki R."/>
            <person name="Korf I."/>
            <person name="Kumar S."/>
            <person name="Laney S."/>
            <person name="Li B.W."/>
            <person name="Li W."/>
            <person name="Lindblom T.H."/>
            <person name="Lustigman S."/>
            <person name="Ma D."/>
            <person name="Maina C.V."/>
            <person name="Martin D.M."/>
            <person name="McCarter J.P."/>
            <person name="McReynolds L."/>
            <person name="Mitreva M."/>
            <person name="Nutman T.B."/>
            <person name="Parkinson J."/>
            <person name="Peregrin-Alvarez J.M."/>
            <person name="Poole C."/>
            <person name="Ren Q."/>
            <person name="Saunders L."/>
            <person name="Sluder A.E."/>
            <person name="Smith K."/>
            <person name="Stanke M."/>
            <person name="Unnasch T.R."/>
            <person name="Ware J."/>
            <person name="Wei A.D."/>
            <person name="Weil G."/>
            <person name="Williams D.J."/>
            <person name="Zhang Y."/>
            <person name="Williams S.A."/>
            <person name="Fraser-Liggett C."/>
            <person name="Slatko B."/>
            <person name="Blaxter M.L."/>
            <person name="Scott A.L."/>
        </authorList>
    </citation>
    <scope>NUCLEOTIDE SEQUENCE</scope>
    <source>
        <strain evidence="7">FR3</strain>
    </source>
</reference>
<dbReference type="FunFam" id="1.20.920.10:FF:000002">
    <property type="entry name" value="Bromodomain-containing protein 4"/>
    <property type="match status" value="1"/>
</dbReference>
<feature type="compositionally biased region" description="Polar residues" evidence="4">
    <location>
        <begin position="302"/>
        <end position="312"/>
    </location>
</feature>
<dbReference type="KEGG" id="bmy:BM_BM10119"/>
<dbReference type="InterPro" id="IPR018359">
    <property type="entry name" value="Bromodomain_CS"/>
</dbReference>
<organism evidence="6">
    <name type="scientific">Brugia malayi</name>
    <name type="common">Filarial nematode worm</name>
    <dbReference type="NCBI Taxonomy" id="6279"/>
    <lineage>
        <taxon>Eukaryota</taxon>
        <taxon>Metazoa</taxon>
        <taxon>Ecdysozoa</taxon>
        <taxon>Nematoda</taxon>
        <taxon>Chromadorea</taxon>
        <taxon>Rhabditida</taxon>
        <taxon>Spirurina</taxon>
        <taxon>Spiruromorpha</taxon>
        <taxon>Filarioidea</taxon>
        <taxon>Onchocercidae</taxon>
        <taxon>Brugia</taxon>
    </lineage>
</organism>
<dbReference type="InterPro" id="IPR036427">
    <property type="entry name" value="Bromodomain-like_sf"/>
</dbReference>
<feature type="compositionally biased region" description="Polar residues" evidence="4">
    <location>
        <begin position="17"/>
        <end position="56"/>
    </location>
</feature>
<dbReference type="GO" id="GO:0006355">
    <property type="term" value="P:regulation of DNA-templated transcription"/>
    <property type="evidence" value="ECO:0007669"/>
    <property type="project" value="TreeGrafter"/>
</dbReference>
<evidence type="ECO:0000256" key="2">
    <source>
        <dbReference type="ARBA" id="ARBA00023117"/>
    </source>
</evidence>
<dbReference type="AlphaFoldDB" id="A0A4E9G3P7"/>
<feature type="compositionally biased region" description="Low complexity" evidence="4">
    <location>
        <begin position="1"/>
        <end position="16"/>
    </location>
</feature>
<dbReference type="GO" id="GO:0006338">
    <property type="term" value="P:chromatin remodeling"/>
    <property type="evidence" value="ECO:0007669"/>
    <property type="project" value="TreeGrafter"/>
</dbReference>
<feature type="domain" description="Bromo" evidence="5">
    <location>
        <begin position="126"/>
        <end position="198"/>
    </location>
</feature>
<accession>A0A8L7SKB3</accession>
<evidence type="ECO:0000313" key="7">
    <source>
        <dbReference type="Proteomes" id="UP000006672"/>
    </source>
</evidence>
<dbReference type="EMBL" id="CAAKNF010000027">
    <property type="protein sequence ID" value="VIP00228.1"/>
    <property type="molecule type" value="Genomic_DNA"/>
</dbReference>
<evidence type="ECO:0000256" key="3">
    <source>
        <dbReference type="PROSITE-ProRule" id="PRU00035"/>
    </source>
</evidence>
<accession>A0A4E9G3P7</accession>
<reference evidence="8" key="3">
    <citation type="submission" date="2022-04" db="UniProtKB">
        <authorList>
            <consortium name="WormBaseParasite"/>
        </authorList>
    </citation>
    <scope>IDENTIFICATION</scope>
</reference>
<dbReference type="GO" id="GO:0000785">
    <property type="term" value="C:chromatin"/>
    <property type="evidence" value="ECO:0007669"/>
    <property type="project" value="TreeGrafter"/>
</dbReference>
<dbReference type="WBParaSite" id="Bm10119a.1">
    <property type="protein sequence ID" value="Bm10119a.1"/>
    <property type="gene ID" value="WBGene00230380"/>
</dbReference>
<dbReference type="RefSeq" id="XP_042938879.1">
    <property type="nucleotide sequence ID" value="XM_043082945.1"/>
</dbReference>
<dbReference type="PRINTS" id="PR00503">
    <property type="entry name" value="BROMODOMAIN"/>
</dbReference>
<dbReference type="Pfam" id="PF00439">
    <property type="entry name" value="Bromodomain"/>
    <property type="match status" value="1"/>
</dbReference>
<keyword evidence="7" id="KW-1185">Reference proteome</keyword>
<dbReference type="InterPro" id="IPR001487">
    <property type="entry name" value="Bromodomain"/>
</dbReference>
<proteinExistence type="predicted"/>
<dbReference type="SUPFAM" id="SSF47370">
    <property type="entry name" value="Bromodomain"/>
    <property type="match status" value="1"/>
</dbReference>
<dbReference type="GeneID" id="6099762"/>
<name>A0A4E9G3P7_BRUMA</name>
<feature type="region of interest" description="Disordered" evidence="4">
    <location>
        <begin position="1"/>
        <end position="73"/>
    </location>
</feature>
<evidence type="ECO:0000256" key="4">
    <source>
        <dbReference type="SAM" id="MobiDB-lite"/>
    </source>
</evidence>
<dbReference type="PANTHER" id="PTHR22880:SF225">
    <property type="entry name" value="BROMODOMAIN-CONTAINING PROTEIN BET-1-RELATED"/>
    <property type="match status" value="1"/>
</dbReference>